<dbReference type="InterPro" id="IPR005467">
    <property type="entry name" value="His_kinase_dom"/>
</dbReference>
<feature type="domain" description="Histidine kinase" evidence="9">
    <location>
        <begin position="215"/>
        <end position="430"/>
    </location>
</feature>
<evidence type="ECO:0000256" key="5">
    <source>
        <dbReference type="ARBA" id="ARBA00022777"/>
    </source>
</evidence>
<keyword evidence="8" id="KW-1133">Transmembrane helix</keyword>
<sequence>MSAIKTLSTLLHIGTRHVADGHEKLLICKVNGIACSLILLSLGFGLLFYFISGHLIVLIATSIESALFVAVIALNHFGRHQLATTGLLVVLHAAILYFGLLLGKAIDGLWLALFLIVTSLLFLQNRTAVRVSLAGSGILLGVIEANKFHAFVAPFPFTPVVQLVVHYSAIGVILFLTVLTLLHYMQHNTSLVNKVKAHTQELEKANRSLKVFLRELTHEIRTPLNAIYSISQLKLIEAKTDTERITDQHLHFACHHVLSIINNVQDKSKIEAGHPDDIKRESIDPREWIQEIAHIYRYFADTREVRIRVETAENLPAVIWEDKTILTKITSNIIGNAIKFTKKNTTVTVRVQQQDTLWHISVKDQGAGISQDRMPALFDEFTRERINFAEGTGLGLHIARKLANLLQGDIQVSSLPGQGATFTISLPLHTPEGDALTATGQDTADHVSFRDKKVLLVEDDPMSRQYLHRYLAGIGFTVALAESGQEGLYRAGCVPYDVIISDIGLPGMDGKALLTQLKSSPFLRHIPVIITSADTAVREDVLQAGASGCLIKPVDFKLLCGLLKRLLPDAASADYL</sequence>
<dbReference type="SUPFAM" id="SSF52172">
    <property type="entry name" value="CheY-like"/>
    <property type="match status" value="1"/>
</dbReference>
<feature type="transmembrane region" description="Helical" evidence="8">
    <location>
        <begin position="55"/>
        <end position="75"/>
    </location>
</feature>
<name>A0A562T0J8_CHIJA</name>
<dbReference type="Pfam" id="PF00072">
    <property type="entry name" value="Response_reg"/>
    <property type="match status" value="1"/>
</dbReference>
<dbReference type="AlphaFoldDB" id="A0A562T0J8"/>
<evidence type="ECO:0000313" key="12">
    <source>
        <dbReference type="Proteomes" id="UP000316778"/>
    </source>
</evidence>
<dbReference type="InterPro" id="IPR003661">
    <property type="entry name" value="HisK_dim/P_dom"/>
</dbReference>
<dbReference type="CDD" id="cd00156">
    <property type="entry name" value="REC"/>
    <property type="match status" value="1"/>
</dbReference>
<keyword evidence="3 6" id="KW-0597">Phosphoprotein</keyword>
<evidence type="ECO:0000313" key="11">
    <source>
        <dbReference type="EMBL" id="TWI86606.1"/>
    </source>
</evidence>
<organism evidence="11 12">
    <name type="scientific">Chitinophaga japonensis</name>
    <name type="common">Flexibacter japonensis</name>
    <dbReference type="NCBI Taxonomy" id="104662"/>
    <lineage>
        <taxon>Bacteria</taxon>
        <taxon>Pseudomonadati</taxon>
        <taxon>Bacteroidota</taxon>
        <taxon>Chitinophagia</taxon>
        <taxon>Chitinophagales</taxon>
        <taxon>Chitinophagaceae</taxon>
        <taxon>Chitinophaga</taxon>
    </lineage>
</organism>
<dbReference type="InterPro" id="IPR011006">
    <property type="entry name" value="CheY-like_superfamily"/>
</dbReference>
<comment type="catalytic activity">
    <reaction evidence="1">
        <text>ATP + protein L-histidine = ADP + protein N-phospho-L-histidine.</text>
        <dbReference type="EC" id="2.7.13.3"/>
    </reaction>
</comment>
<dbReference type="InterPro" id="IPR004358">
    <property type="entry name" value="Sig_transdc_His_kin-like_C"/>
</dbReference>
<evidence type="ECO:0000256" key="1">
    <source>
        <dbReference type="ARBA" id="ARBA00000085"/>
    </source>
</evidence>
<feature type="transmembrane region" description="Helical" evidence="8">
    <location>
        <begin position="82"/>
        <end position="102"/>
    </location>
</feature>
<proteinExistence type="predicted"/>
<dbReference type="SMART" id="SM00388">
    <property type="entry name" value="HisKA"/>
    <property type="match status" value="1"/>
</dbReference>
<dbReference type="InterPro" id="IPR036890">
    <property type="entry name" value="HATPase_C_sf"/>
</dbReference>
<dbReference type="Pfam" id="PF02518">
    <property type="entry name" value="HATPase_c"/>
    <property type="match status" value="1"/>
</dbReference>
<dbReference type="Gene3D" id="3.30.565.10">
    <property type="entry name" value="Histidine kinase-like ATPase, C-terminal domain"/>
    <property type="match status" value="1"/>
</dbReference>
<evidence type="ECO:0000256" key="4">
    <source>
        <dbReference type="ARBA" id="ARBA00022679"/>
    </source>
</evidence>
<dbReference type="PANTHER" id="PTHR43047">
    <property type="entry name" value="TWO-COMPONENT HISTIDINE PROTEIN KINASE"/>
    <property type="match status" value="1"/>
</dbReference>
<dbReference type="InterPro" id="IPR036097">
    <property type="entry name" value="HisK_dim/P_sf"/>
</dbReference>
<dbReference type="EC" id="2.7.13.3" evidence="2"/>
<dbReference type="InterPro" id="IPR001789">
    <property type="entry name" value="Sig_transdc_resp-reg_receiver"/>
</dbReference>
<feature type="transmembrane region" description="Helical" evidence="8">
    <location>
        <begin position="108"/>
        <end position="124"/>
    </location>
</feature>
<dbReference type="GO" id="GO:0005886">
    <property type="term" value="C:plasma membrane"/>
    <property type="evidence" value="ECO:0007669"/>
    <property type="project" value="TreeGrafter"/>
</dbReference>
<feature type="transmembrane region" description="Helical" evidence="8">
    <location>
        <begin position="164"/>
        <end position="184"/>
    </location>
</feature>
<dbReference type="Gene3D" id="1.10.287.130">
    <property type="match status" value="1"/>
</dbReference>
<accession>A0A562T0J8</accession>
<evidence type="ECO:0000256" key="2">
    <source>
        <dbReference type="ARBA" id="ARBA00012438"/>
    </source>
</evidence>
<evidence type="ECO:0000256" key="6">
    <source>
        <dbReference type="PROSITE-ProRule" id="PRU00169"/>
    </source>
</evidence>
<dbReference type="InterPro" id="IPR003594">
    <property type="entry name" value="HATPase_dom"/>
</dbReference>
<dbReference type="PROSITE" id="PS50109">
    <property type="entry name" value="HIS_KIN"/>
    <property type="match status" value="1"/>
</dbReference>
<dbReference type="PRINTS" id="PR00344">
    <property type="entry name" value="BCTRLSENSOR"/>
</dbReference>
<dbReference type="PROSITE" id="PS50110">
    <property type="entry name" value="RESPONSE_REGULATORY"/>
    <property type="match status" value="1"/>
</dbReference>
<dbReference type="PANTHER" id="PTHR43047:SF72">
    <property type="entry name" value="OSMOSENSING HISTIDINE PROTEIN KINASE SLN1"/>
    <property type="match status" value="1"/>
</dbReference>
<dbReference type="CDD" id="cd00082">
    <property type="entry name" value="HisKA"/>
    <property type="match status" value="1"/>
</dbReference>
<dbReference type="OrthoDB" id="636661at2"/>
<dbReference type="GO" id="GO:0000155">
    <property type="term" value="F:phosphorelay sensor kinase activity"/>
    <property type="evidence" value="ECO:0007669"/>
    <property type="project" value="InterPro"/>
</dbReference>
<feature type="domain" description="Response regulatory" evidence="10">
    <location>
        <begin position="453"/>
        <end position="567"/>
    </location>
</feature>
<evidence type="ECO:0000256" key="7">
    <source>
        <dbReference type="SAM" id="Coils"/>
    </source>
</evidence>
<evidence type="ECO:0000256" key="8">
    <source>
        <dbReference type="SAM" id="Phobius"/>
    </source>
</evidence>
<evidence type="ECO:0000259" key="9">
    <source>
        <dbReference type="PROSITE" id="PS50109"/>
    </source>
</evidence>
<dbReference type="SMART" id="SM00387">
    <property type="entry name" value="HATPase_c"/>
    <property type="match status" value="1"/>
</dbReference>
<keyword evidence="8" id="KW-0812">Transmembrane</keyword>
<gene>
    <name evidence="11" type="ORF">LX66_3868</name>
</gene>
<dbReference type="SMART" id="SM00448">
    <property type="entry name" value="REC"/>
    <property type="match status" value="1"/>
</dbReference>
<evidence type="ECO:0000259" key="10">
    <source>
        <dbReference type="PROSITE" id="PS50110"/>
    </source>
</evidence>
<dbReference type="GO" id="GO:0009927">
    <property type="term" value="F:histidine phosphotransfer kinase activity"/>
    <property type="evidence" value="ECO:0007669"/>
    <property type="project" value="TreeGrafter"/>
</dbReference>
<protein>
    <recommendedName>
        <fullName evidence="2">histidine kinase</fullName>
        <ecNumber evidence="2">2.7.13.3</ecNumber>
    </recommendedName>
</protein>
<feature type="modified residue" description="4-aspartylphosphate" evidence="6">
    <location>
        <position position="502"/>
    </location>
</feature>
<reference evidence="11 12" key="1">
    <citation type="journal article" date="2013" name="Stand. Genomic Sci.">
        <title>Genomic Encyclopedia of Type Strains, Phase I: The one thousand microbial genomes (KMG-I) project.</title>
        <authorList>
            <person name="Kyrpides N.C."/>
            <person name="Woyke T."/>
            <person name="Eisen J.A."/>
            <person name="Garrity G."/>
            <person name="Lilburn T.G."/>
            <person name="Beck B.J."/>
            <person name="Whitman W.B."/>
            <person name="Hugenholtz P."/>
            <person name="Klenk H.P."/>
        </authorList>
    </citation>
    <scope>NUCLEOTIDE SEQUENCE [LARGE SCALE GENOMIC DNA]</scope>
    <source>
        <strain evidence="11 12">DSM 13484</strain>
    </source>
</reference>
<dbReference type="Proteomes" id="UP000316778">
    <property type="component" value="Unassembled WGS sequence"/>
</dbReference>
<dbReference type="RefSeq" id="WP_145716543.1">
    <property type="nucleotide sequence ID" value="NZ_BAAAFY010000004.1"/>
</dbReference>
<dbReference type="Gene3D" id="3.40.50.2300">
    <property type="match status" value="1"/>
</dbReference>
<comment type="caution">
    <text evidence="11">The sequence shown here is derived from an EMBL/GenBank/DDBJ whole genome shotgun (WGS) entry which is preliminary data.</text>
</comment>
<keyword evidence="12" id="KW-1185">Reference proteome</keyword>
<keyword evidence="8" id="KW-0472">Membrane</keyword>
<keyword evidence="5" id="KW-0418">Kinase</keyword>
<feature type="coiled-coil region" evidence="7">
    <location>
        <begin position="188"/>
        <end position="215"/>
    </location>
</feature>
<evidence type="ECO:0000256" key="3">
    <source>
        <dbReference type="ARBA" id="ARBA00022553"/>
    </source>
</evidence>
<dbReference type="SUPFAM" id="SSF47384">
    <property type="entry name" value="Homodimeric domain of signal transducing histidine kinase"/>
    <property type="match status" value="1"/>
</dbReference>
<dbReference type="EMBL" id="VLLG01000004">
    <property type="protein sequence ID" value="TWI86606.1"/>
    <property type="molecule type" value="Genomic_DNA"/>
</dbReference>
<feature type="transmembrane region" description="Helical" evidence="8">
    <location>
        <begin position="26"/>
        <end position="49"/>
    </location>
</feature>
<keyword evidence="4" id="KW-0808">Transferase</keyword>
<dbReference type="FunFam" id="3.30.565.10:FF:000006">
    <property type="entry name" value="Sensor histidine kinase WalK"/>
    <property type="match status" value="1"/>
</dbReference>
<keyword evidence="7" id="KW-0175">Coiled coil</keyword>
<feature type="transmembrane region" description="Helical" evidence="8">
    <location>
        <begin position="131"/>
        <end position="152"/>
    </location>
</feature>
<dbReference type="SUPFAM" id="SSF55874">
    <property type="entry name" value="ATPase domain of HSP90 chaperone/DNA topoisomerase II/histidine kinase"/>
    <property type="match status" value="1"/>
</dbReference>